<comment type="caution">
    <text evidence="2">The sequence shown here is derived from an EMBL/GenBank/DDBJ whole genome shotgun (WGS) entry which is preliminary data.</text>
</comment>
<accession>A0A4U5M978</accession>
<evidence type="ECO:0000313" key="2">
    <source>
        <dbReference type="EMBL" id="TKR65213.1"/>
    </source>
</evidence>
<dbReference type="EMBL" id="AZBU02000009">
    <property type="protein sequence ID" value="TKR65213.1"/>
    <property type="molecule type" value="Genomic_DNA"/>
</dbReference>
<gene>
    <name evidence="2" type="ORF">L596_025645</name>
</gene>
<dbReference type="AlphaFoldDB" id="A0A4U5M978"/>
<reference evidence="2 3" key="1">
    <citation type="journal article" date="2015" name="Genome Biol.">
        <title>Comparative genomics of Steinernema reveals deeply conserved gene regulatory networks.</title>
        <authorList>
            <person name="Dillman A.R."/>
            <person name="Macchietto M."/>
            <person name="Porter C.F."/>
            <person name="Rogers A."/>
            <person name="Williams B."/>
            <person name="Antoshechkin I."/>
            <person name="Lee M.M."/>
            <person name="Goodwin Z."/>
            <person name="Lu X."/>
            <person name="Lewis E.E."/>
            <person name="Goodrich-Blair H."/>
            <person name="Stock S.P."/>
            <person name="Adams B.J."/>
            <person name="Sternberg P.W."/>
            <person name="Mortazavi A."/>
        </authorList>
    </citation>
    <scope>NUCLEOTIDE SEQUENCE [LARGE SCALE GENOMIC DNA]</scope>
    <source>
        <strain evidence="2 3">ALL</strain>
    </source>
</reference>
<reference evidence="2 3" key="2">
    <citation type="journal article" date="2019" name="G3 (Bethesda)">
        <title>Hybrid Assembly of the Genome of the Entomopathogenic Nematode Steinernema carpocapsae Identifies the X-Chromosome.</title>
        <authorList>
            <person name="Serra L."/>
            <person name="Macchietto M."/>
            <person name="Macias-Munoz A."/>
            <person name="McGill C.J."/>
            <person name="Rodriguez I.M."/>
            <person name="Rodriguez B."/>
            <person name="Murad R."/>
            <person name="Mortazavi A."/>
        </authorList>
    </citation>
    <scope>NUCLEOTIDE SEQUENCE [LARGE SCALE GENOMIC DNA]</scope>
    <source>
        <strain evidence="2 3">ALL</strain>
    </source>
</reference>
<organism evidence="2 3">
    <name type="scientific">Steinernema carpocapsae</name>
    <name type="common">Entomopathogenic nematode</name>
    <dbReference type="NCBI Taxonomy" id="34508"/>
    <lineage>
        <taxon>Eukaryota</taxon>
        <taxon>Metazoa</taxon>
        <taxon>Ecdysozoa</taxon>
        <taxon>Nematoda</taxon>
        <taxon>Chromadorea</taxon>
        <taxon>Rhabditida</taxon>
        <taxon>Tylenchina</taxon>
        <taxon>Panagrolaimomorpha</taxon>
        <taxon>Strongyloidoidea</taxon>
        <taxon>Steinernematidae</taxon>
        <taxon>Steinernema</taxon>
    </lineage>
</organism>
<evidence type="ECO:0000256" key="1">
    <source>
        <dbReference type="SAM" id="MobiDB-lite"/>
    </source>
</evidence>
<protein>
    <submittedName>
        <fullName evidence="2">Uncharacterized protein</fullName>
    </submittedName>
</protein>
<name>A0A4U5M978_STECR</name>
<dbReference type="Proteomes" id="UP000298663">
    <property type="component" value="Unassembled WGS sequence"/>
</dbReference>
<evidence type="ECO:0000313" key="3">
    <source>
        <dbReference type="Proteomes" id="UP000298663"/>
    </source>
</evidence>
<feature type="region of interest" description="Disordered" evidence="1">
    <location>
        <begin position="25"/>
        <end position="50"/>
    </location>
</feature>
<sequence length="93" mass="10657">MATDCRNIRGSIALSSWPTRRLGYGFPVSRSPPEVPRRGRQGQKSDMRGREAIQRRDFHDFHLLRAARSSAVKTSLRFAQIEPKKTKIHITIV</sequence>
<keyword evidence="3" id="KW-1185">Reference proteome</keyword>
<proteinExistence type="predicted"/>